<evidence type="ECO:0000313" key="4">
    <source>
        <dbReference type="Proteomes" id="UP000419743"/>
    </source>
</evidence>
<organism evidence="3 4">
    <name type="scientific">Occultella aeris</name>
    <dbReference type="NCBI Taxonomy" id="2761496"/>
    <lineage>
        <taxon>Bacteria</taxon>
        <taxon>Bacillati</taxon>
        <taxon>Actinomycetota</taxon>
        <taxon>Actinomycetes</taxon>
        <taxon>Micrococcales</taxon>
        <taxon>Ruaniaceae</taxon>
        <taxon>Occultella</taxon>
    </lineage>
</organism>
<dbReference type="InterPro" id="IPR041664">
    <property type="entry name" value="AAA_16"/>
</dbReference>
<comment type="caution">
    <text evidence="3">The sequence shown here is derived from an EMBL/GenBank/DDBJ whole genome shotgun (WGS) entry which is preliminary data.</text>
</comment>
<name>A0A7M4DK33_9MICO</name>
<reference evidence="3 4" key="1">
    <citation type="submission" date="2019-11" db="EMBL/GenBank/DDBJ databases">
        <authorList>
            <person name="Criscuolo A."/>
        </authorList>
    </citation>
    <scope>NUCLEOTIDE SEQUENCE [LARGE SCALE GENOMIC DNA]</scope>
    <source>
        <strain evidence="3">CIP111667</strain>
    </source>
</reference>
<feature type="region of interest" description="Disordered" evidence="1">
    <location>
        <begin position="86"/>
        <end position="117"/>
    </location>
</feature>
<keyword evidence="4" id="KW-1185">Reference proteome</keyword>
<dbReference type="EMBL" id="CACRYJ010000034">
    <property type="protein sequence ID" value="VZO37423.1"/>
    <property type="molecule type" value="Genomic_DNA"/>
</dbReference>
<dbReference type="Proteomes" id="UP000419743">
    <property type="component" value="Unassembled WGS sequence"/>
</dbReference>
<sequence>MGAAEPPGLGQLERLSEALARTRELGFVGRAAELRSFTDALAGTSASRILFVHGPGGIGKTTLLDAFSRHEGRDVQRLGVDLVHHHGPAASCDSSPPPPGSPEHCSVARGNAHRLDR</sequence>
<feature type="domain" description="Orc1-like AAA ATPase" evidence="2">
    <location>
        <begin position="27"/>
        <end position="76"/>
    </location>
</feature>
<dbReference type="InterPro" id="IPR027417">
    <property type="entry name" value="P-loop_NTPase"/>
</dbReference>
<evidence type="ECO:0000259" key="2">
    <source>
        <dbReference type="Pfam" id="PF13191"/>
    </source>
</evidence>
<dbReference type="Gene3D" id="3.40.50.300">
    <property type="entry name" value="P-loop containing nucleotide triphosphate hydrolases"/>
    <property type="match status" value="1"/>
</dbReference>
<accession>A0A7M4DK33</accession>
<protein>
    <recommendedName>
        <fullName evidence="2">Orc1-like AAA ATPase domain-containing protein</fullName>
    </recommendedName>
</protein>
<dbReference type="SUPFAM" id="SSF52540">
    <property type="entry name" value="P-loop containing nucleoside triphosphate hydrolases"/>
    <property type="match status" value="1"/>
</dbReference>
<gene>
    <name evidence="3" type="ORF">HALOF300_02495</name>
</gene>
<evidence type="ECO:0000313" key="3">
    <source>
        <dbReference type="EMBL" id="VZO37423.1"/>
    </source>
</evidence>
<dbReference type="AlphaFoldDB" id="A0A7M4DK33"/>
<dbReference type="Pfam" id="PF13191">
    <property type="entry name" value="AAA_16"/>
    <property type="match status" value="1"/>
</dbReference>
<proteinExistence type="predicted"/>
<evidence type="ECO:0000256" key="1">
    <source>
        <dbReference type="SAM" id="MobiDB-lite"/>
    </source>
</evidence>
<dbReference type="RefSeq" id="WP_156741245.1">
    <property type="nucleotide sequence ID" value="NZ_CACRYJ010000034.1"/>
</dbReference>